<dbReference type="KEGG" id="bsto:C0V70_07130"/>
<accession>A0A2K9NQV7</accession>
<dbReference type="Proteomes" id="UP000235584">
    <property type="component" value="Chromosome"/>
</dbReference>
<name>A0A2K9NQV7_BACTC</name>
<dbReference type="SUPFAM" id="SSF56935">
    <property type="entry name" value="Porins"/>
    <property type="match status" value="1"/>
</dbReference>
<keyword evidence="2" id="KW-1185">Reference proteome</keyword>
<reference evidence="1 2" key="1">
    <citation type="submission" date="2018-01" db="EMBL/GenBank/DDBJ databases">
        <title>Complete genome sequence of Bacteriovorax stolpii DSM12778.</title>
        <authorList>
            <person name="Tang B."/>
            <person name="Chang J."/>
        </authorList>
    </citation>
    <scope>NUCLEOTIDE SEQUENCE [LARGE SCALE GENOMIC DNA]</scope>
    <source>
        <strain evidence="1 2">DSM 12778</strain>
    </source>
</reference>
<proteinExistence type="predicted"/>
<dbReference type="Pfam" id="PF06980">
    <property type="entry name" value="DUF1302"/>
    <property type="match status" value="1"/>
</dbReference>
<organism evidence="1 2">
    <name type="scientific">Bacteriovorax stolpii</name>
    <name type="common">Bdellovibrio stolpii</name>
    <dbReference type="NCBI Taxonomy" id="960"/>
    <lineage>
        <taxon>Bacteria</taxon>
        <taxon>Pseudomonadati</taxon>
        <taxon>Bdellovibrionota</taxon>
        <taxon>Bacteriovoracia</taxon>
        <taxon>Bacteriovoracales</taxon>
        <taxon>Bacteriovoracaceae</taxon>
        <taxon>Bacteriovorax</taxon>
    </lineage>
</organism>
<protein>
    <submittedName>
        <fullName evidence="1">Uncharacterized protein</fullName>
    </submittedName>
</protein>
<dbReference type="OrthoDB" id="9801336at2"/>
<dbReference type="AlphaFoldDB" id="A0A2K9NQV7"/>
<dbReference type="InterPro" id="IPR010727">
    <property type="entry name" value="DUF1302"/>
</dbReference>
<dbReference type="EMBL" id="CP025704">
    <property type="protein sequence ID" value="AUN97882.1"/>
    <property type="molecule type" value="Genomic_DNA"/>
</dbReference>
<evidence type="ECO:0000313" key="1">
    <source>
        <dbReference type="EMBL" id="AUN97882.1"/>
    </source>
</evidence>
<gene>
    <name evidence="1" type="ORF">C0V70_07130</name>
</gene>
<dbReference type="RefSeq" id="WP_102243175.1">
    <property type="nucleotide sequence ID" value="NZ_CP025704.1"/>
</dbReference>
<evidence type="ECO:0000313" key="2">
    <source>
        <dbReference type="Proteomes" id="UP000235584"/>
    </source>
</evidence>
<sequence>MIKKLPLALTLLSLPALASAKGEYLLRGYLSARASHYTGDANENNGQRHRAQFEQEARFGSDLVFINQLRWTYNSLYSDLSSTPASDKKDTHDIYLGENFMKLKSSSWVTQIGYQEVAWGEAFGFNYADIVNPKDLRETFYSDYSESRLPLFLVNFKYFFNNGSMQLIYSPEPRFSQNLPVNLFTKNLLQQTQIDTWKEKTPKFFKEHEYGGKFSISLGGFDTSVFYYNYLDRDATYNLVNATLDKITVAESHDRVSTAGLSMAKTLFDDFVFRTDVVYTKDKRINSIANMTLTSTPVNMMNILVSVDTPTYNKFSAVLIYAASQLSEELPDAFREKSQSYSILKLTYDLGEDKKIDLSYTHEFAQSGHAVQGLMSWPISSTLDINVGAETYWGADESQMAKIKNASNVFFGIKNYFQL</sequence>